<protein>
    <recommendedName>
        <fullName evidence="1">DUF6916 domain-containing protein</fullName>
    </recommendedName>
</protein>
<evidence type="ECO:0000313" key="2">
    <source>
        <dbReference type="EMBL" id="QCP50828.1"/>
    </source>
</evidence>
<organism evidence="2 3">
    <name type="scientific">Trinickia violacea</name>
    <dbReference type="NCBI Taxonomy" id="2571746"/>
    <lineage>
        <taxon>Bacteria</taxon>
        <taxon>Pseudomonadati</taxon>
        <taxon>Pseudomonadota</taxon>
        <taxon>Betaproteobacteria</taxon>
        <taxon>Burkholderiales</taxon>
        <taxon>Burkholderiaceae</taxon>
        <taxon>Trinickia</taxon>
    </lineage>
</organism>
<dbReference type="RefSeq" id="WP_137333638.1">
    <property type="nucleotide sequence ID" value="NZ_CP040077.1"/>
</dbReference>
<name>A0A4P8IP63_9BURK</name>
<dbReference type="KEGG" id="tvl:FAZ95_17725"/>
<dbReference type="InterPro" id="IPR054209">
    <property type="entry name" value="DUF6916"/>
</dbReference>
<proteinExistence type="predicted"/>
<dbReference type="EMBL" id="CP040077">
    <property type="protein sequence ID" value="QCP50828.1"/>
    <property type="molecule type" value="Genomic_DNA"/>
</dbReference>
<feature type="domain" description="DUF6916" evidence="1">
    <location>
        <begin position="5"/>
        <end position="85"/>
    </location>
</feature>
<keyword evidence="3" id="KW-1185">Reference proteome</keyword>
<evidence type="ECO:0000313" key="3">
    <source>
        <dbReference type="Proteomes" id="UP000298656"/>
    </source>
</evidence>
<evidence type="ECO:0000259" key="1">
    <source>
        <dbReference type="Pfam" id="PF21880"/>
    </source>
</evidence>
<reference evidence="2 3" key="1">
    <citation type="submission" date="2019-05" db="EMBL/GenBank/DDBJ databases">
        <title>Burkholderia sp. DHOD12, isolated from subtropical forest soil.</title>
        <authorList>
            <person name="Gao Z.-H."/>
            <person name="Qiu L.-H."/>
        </authorList>
    </citation>
    <scope>NUCLEOTIDE SEQUENCE [LARGE SCALE GENOMIC DNA]</scope>
    <source>
        <strain evidence="2 3">DHOD12</strain>
    </source>
</reference>
<dbReference type="OrthoDB" id="9015698at2"/>
<sequence>MTVPTHAALLAAIGQPFVLSTPDGRSVQARLAAAPDGIPMDETYVCYSAIFELPEGVRLPQEVFRITAPNGDAWDLLATPTRPEGVHAMMTAVMHCLRSPIPAEQAGEPHRIT</sequence>
<gene>
    <name evidence="2" type="ORF">FAZ95_17725</name>
</gene>
<accession>A0A4P8IP63</accession>
<dbReference type="Pfam" id="PF21880">
    <property type="entry name" value="DUF6916"/>
    <property type="match status" value="1"/>
</dbReference>
<dbReference type="Proteomes" id="UP000298656">
    <property type="component" value="Chromosome 1"/>
</dbReference>
<dbReference type="AlphaFoldDB" id="A0A4P8IP63"/>